<evidence type="ECO:0000256" key="5">
    <source>
        <dbReference type="RuleBase" id="RU367093"/>
    </source>
</evidence>
<name>A0A022RD53_ERYGU</name>
<dbReference type="EC" id="3.1.1.-" evidence="5"/>
<keyword evidence="3 5" id="KW-0442">Lipid degradation</keyword>
<keyword evidence="4 5" id="KW-0443">Lipid metabolism</keyword>
<dbReference type="InterPro" id="IPR029058">
    <property type="entry name" value="AB_hydrolase_fold"/>
</dbReference>
<sequence>MGRKRRKTAGSADKKAAGNIIRGDSIARKWKLLSGANNWQGLLDPLDLDLRKYIIHYGQMSQATYDTFNSEKASKYAGSSRYSKDNLLSKVGVDKANPFKYRVTKYVYATSSLTEVPDAFILRSWSREAWTKESNWIGYVAVATDEGKLALGRRDILIAWRGTVRTLEWINDFEFSLVDAPLIFGAANDGDDQPRVHLGWYSIYTSDDPRSPFNKTSARNQVLEEVKRLVEEYKNEETSITVTGHSLGAAVCTLNASDIVVNKYNKPNDMPDKSCPVTVFAFASPRVGDDKFRKILSSLKTNNNLNILRVRNAKDIVPKYPFIDYSEVGVELVIDTDKSSYLKSPGNLSSWHSLEGYLHGVAGTQGSRGGFKLEVNRSLALVNKHMDGLKDEYCVPVSWWCERNKSMVQSDDGSWELIDHEDDDFF</sequence>
<dbReference type="Gene3D" id="3.40.50.1820">
    <property type="entry name" value="alpha/beta hydrolase"/>
    <property type="match status" value="1"/>
</dbReference>
<comment type="similarity">
    <text evidence="1 5">Belongs to the AB hydrolase superfamily. Lipase family.</text>
</comment>
<dbReference type="eggNOG" id="KOG4569">
    <property type="taxonomic scope" value="Eukaryota"/>
</dbReference>
<dbReference type="InterPro" id="IPR002921">
    <property type="entry name" value="Fungal_lipase-type"/>
</dbReference>
<dbReference type="FunFam" id="3.40.50.1820:FF:000065">
    <property type="entry name" value="Phospholipase A1-II 3"/>
    <property type="match status" value="1"/>
</dbReference>
<dbReference type="GO" id="GO:0016042">
    <property type="term" value="P:lipid catabolic process"/>
    <property type="evidence" value="ECO:0007669"/>
    <property type="project" value="UniProtKB-UniRule"/>
</dbReference>
<feature type="domain" description="Fungal lipase-type" evidence="6">
    <location>
        <begin position="158"/>
        <end position="324"/>
    </location>
</feature>
<evidence type="ECO:0000256" key="1">
    <source>
        <dbReference type="ARBA" id="ARBA00010701"/>
    </source>
</evidence>
<dbReference type="STRING" id="4155.A0A022RD53"/>
<evidence type="ECO:0000259" key="6">
    <source>
        <dbReference type="Pfam" id="PF01764"/>
    </source>
</evidence>
<comment type="function">
    <text evidence="5">Acylhydrolase that catalyzes the hydrolysis of phospholipids at the sn-1 position.</text>
</comment>
<accession>A0A022RD53</accession>
<gene>
    <name evidence="7" type="ORF">MIMGU_mgv1a020546mg</name>
</gene>
<dbReference type="PANTHER" id="PTHR31828:SF1">
    <property type="entry name" value="PHOSPHOLIPASE A1-IIGAMMA"/>
    <property type="match status" value="1"/>
</dbReference>
<dbReference type="PANTHER" id="PTHR31828">
    <property type="entry name" value="PHOSPHOLIPASE A1-IIGAMMA"/>
    <property type="match status" value="1"/>
</dbReference>
<dbReference type="SUPFAM" id="SSF53474">
    <property type="entry name" value="alpha/beta-Hydrolases"/>
    <property type="match status" value="1"/>
</dbReference>
<proteinExistence type="inferred from homology"/>
<evidence type="ECO:0000256" key="4">
    <source>
        <dbReference type="ARBA" id="ARBA00023098"/>
    </source>
</evidence>
<dbReference type="GO" id="GO:0008970">
    <property type="term" value="F:phospholipase A1 activity"/>
    <property type="evidence" value="ECO:0007669"/>
    <property type="project" value="UniProtKB-UniRule"/>
</dbReference>
<keyword evidence="2 5" id="KW-0378">Hydrolase</keyword>
<dbReference type="CDD" id="cd00519">
    <property type="entry name" value="Lipase_3"/>
    <property type="match status" value="1"/>
</dbReference>
<dbReference type="EMBL" id="KI630592">
    <property type="protein sequence ID" value="EYU36835.1"/>
    <property type="molecule type" value="Genomic_DNA"/>
</dbReference>
<evidence type="ECO:0000313" key="8">
    <source>
        <dbReference type="Proteomes" id="UP000030748"/>
    </source>
</evidence>
<dbReference type="AlphaFoldDB" id="A0A022RD53"/>
<dbReference type="InterPro" id="IPR033556">
    <property type="entry name" value="PLA"/>
</dbReference>
<evidence type="ECO:0000256" key="2">
    <source>
        <dbReference type="ARBA" id="ARBA00022801"/>
    </source>
</evidence>
<dbReference type="GO" id="GO:0005737">
    <property type="term" value="C:cytoplasm"/>
    <property type="evidence" value="ECO:0007669"/>
    <property type="project" value="UniProtKB-ARBA"/>
</dbReference>
<dbReference type="Pfam" id="PF01764">
    <property type="entry name" value="Lipase_3"/>
    <property type="match status" value="1"/>
</dbReference>
<protein>
    <recommendedName>
        <fullName evidence="5">Phospholipase A1</fullName>
        <ecNumber evidence="5">3.1.1.-</ecNumber>
    </recommendedName>
</protein>
<evidence type="ECO:0000256" key="3">
    <source>
        <dbReference type="ARBA" id="ARBA00022963"/>
    </source>
</evidence>
<dbReference type="Proteomes" id="UP000030748">
    <property type="component" value="Unassembled WGS sequence"/>
</dbReference>
<organism evidence="7 8">
    <name type="scientific">Erythranthe guttata</name>
    <name type="common">Yellow monkey flower</name>
    <name type="synonym">Mimulus guttatus</name>
    <dbReference type="NCBI Taxonomy" id="4155"/>
    <lineage>
        <taxon>Eukaryota</taxon>
        <taxon>Viridiplantae</taxon>
        <taxon>Streptophyta</taxon>
        <taxon>Embryophyta</taxon>
        <taxon>Tracheophyta</taxon>
        <taxon>Spermatophyta</taxon>
        <taxon>Magnoliopsida</taxon>
        <taxon>eudicotyledons</taxon>
        <taxon>Gunneridae</taxon>
        <taxon>Pentapetalae</taxon>
        <taxon>asterids</taxon>
        <taxon>lamiids</taxon>
        <taxon>Lamiales</taxon>
        <taxon>Phrymaceae</taxon>
        <taxon>Erythranthe</taxon>
    </lineage>
</organism>
<keyword evidence="8" id="KW-1185">Reference proteome</keyword>
<reference evidence="7 8" key="1">
    <citation type="journal article" date="2013" name="Proc. Natl. Acad. Sci. U.S.A.">
        <title>Fine-scale variation in meiotic recombination in Mimulus inferred from population shotgun sequencing.</title>
        <authorList>
            <person name="Hellsten U."/>
            <person name="Wright K.M."/>
            <person name="Jenkins J."/>
            <person name="Shu S."/>
            <person name="Yuan Y."/>
            <person name="Wessler S.R."/>
            <person name="Schmutz J."/>
            <person name="Willis J.H."/>
            <person name="Rokhsar D.S."/>
        </authorList>
    </citation>
    <scope>NUCLEOTIDE SEQUENCE [LARGE SCALE GENOMIC DNA]</scope>
    <source>
        <strain evidence="8">cv. DUN x IM62</strain>
    </source>
</reference>
<evidence type="ECO:0000313" key="7">
    <source>
        <dbReference type="EMBL" id="EYU36835.1"/>
    </source>
</evidence>